<organism evidence="1">
    <name type="scientific">Myoviridae sp. ctrMq22</name>
    <dbReference type="NCBI Taxonomy" id="2825181"/>
    <lineage>
        <taxon>Viruses</taxon>
        <taxon>Duplodnaviria</taxon>
        <taxon>Heunggongvirae</taxon>
        <taxon>Uroviricota</taxon>
        <taxon>Caudoviricetes</taxon>
    </lineage>
</organism>
<protein>
    <submittedName>
        <fullName evidence="1">Uncharacterized protein</fullName>
    </submittedName>
</protein>
<dbReference type="EMBL" id="BK015263">
    <property type="protein sequence ID" value="DAD98532.1"/>
    <property type="molecule type" value="Genomic_DNA"/>
</dbReference>
<evidence type="ECO:0000313" key="1">
    <source>
        <dbReference type="EMBL" id="DAD98532.1"/>
    </source>
</evidence>
<proteinExistence type="predicted"/>
<reference evidence="1" key="1">
    <citation type="journal article" date="2021" name="Proc. Natl. Acad. Sci. U.S.A.">
        <title>A Catalog of Tens of Thousands of Viruses from Human Metagenomes Reveals Hidden Associations with Chronic Diseases.</title>
        <authorList>
            <person name="Tisza M.J."/>
            <person name="Buck C.B."/>
        </authorList>
    </citation>
    <scope>NUCLEOTIDE SEQUENCE</scope>
    <source>
        <strain evidence="1">CtrMq22</strain>
    </source>
</reference>
<accession>A0A8S5NVZ0</accession>
<sequence>MLFPVFYGYSGRFAGSKKARYILVLLPIELIARHILLQITARPDSSRFSAQIAGNDCFISWYMAAENVAHGVRFKSRFSGELGKRLSFFHTNRSFNLLRMPVLVFY</sequence>
<name>A0A8S5NVZ0_9CAUD</name>